<reference evidence="2 3" key="1">
    <citation type="submission" date="2017-08" db="EMBL/GenBank/DDBJ databases">
        <title>Characterization and complete genome sequence of novel bacteriophage infecting the causal agent of bacterial fruit blotch, Acidovorax citrulli.</title>
        <authorList>
            <person name="Midani A.R."/>
            <person name="Park S.-H."/>
            <person name="Choi T.-J."/>
        </authorList>
    </citation>
    <scope>NUCLEOTIDE SEQUENCE [LARGE SCALE GENOMIC DNA]</scope>
</reference>
<protein>
    <submittedName>
        <fullName evidence="2">RNA ligase 2</fullName>
    </submittedName>
</protein>
<sequence length="343" mass="38365">MAFEKFPSIGQFSVVCKSVRDNAGYHNENPPVLTATGTVKLHGTNAAVCTDGKTTWLQTRERILPENESHMGFREFYTRNKEEFARMFDRIREVRGDVDNEHIQIYGEWAGNGIQKGVGLVHCKKFFAVFAISTGTGENVKHWSPKRIAAFFPGLADWLGSEEIVSIMDFPNWELEIDFNKPTLVQNTLVDLTMAVEAECPVAKARLGDQEHGELIGEGIVWSIETPRHGLQRFKVKGEKHSTSKVKTIASVDPELVKSIDEFVEYAATEARMSQGIDKLREMGLDPEERKNIGAYVKWVVGDALREEMETLAASGLEAGQVTGEIGKRASAYIRAFQEQILV</sequence>
<dbReference type="OrthoDB" id="4943at10239"/>
<dbReference type="InterPro" id="IPR021122">
    <property type="entry name" value="RNA_ligase_dom_REL/Rnl2"/>
</dbReference>
<proteinExistence type="predicted"/>
<keyword evidence="2" id="KW-0436">Ligase</keyword>
<evidence type="ECO:0000313" key="3">
    <source>
        <dbReference type="Proteomes" id="UP000224101"/>
    </source>
</evidence>
<dbReference type="Proteomes" id="UP000224101">
    <property type="component" value="Segment"/>
</dbReference>
<dbReference type="KEGG" id="vg:40085688"/>
<dbReference type="GeneID" id="40085688"/>
<dbReference type="SUPFAM" id="SSF56091">
    <property type="entry name" value="DNA ligase/mRNA capping enzyme, catalytic domain"/>
    <property type="match status" value="1"/>
</dbReference>
<dbReference type="GO" id="GO:0016874">
    <property type="term" value="F:ligase activity"/>
    <property type="evidence" value="ECO:0007669"/>
    <property type="project" value="UniProtKB-KW"/>
</dbReference>
<accession>A0A218M3C0</accession>
<evidence type="ECO:0000259" key="1">
    <source>
        <dbReference type="Pfam" id="PF09414"/>
    </source>
</evidence>
<keyword evidence="3" id="KW-1185">Reference proteome</keyword>
<organism evidence="2 3">
    <name type="scientific">Acidovorax phage ACP17</name>
    <dbReference type="NCBI Taxonomy" id="2010329"/>
    <lineage>
        <taxon>Viruses</taxon>
        <taxon>Duplodnaviria</taxon>
        <taxon>Heunggongvirae</taxon>
        <taxon>Uroviricota</taxon>
        <taxon>Caudoviricetes</taxon>
        <taxon>Busanvirus</taxon>
        <taxon>Busanvirus ACP17</taxon>
    </lineage>
</organism>
<evidence type="ECO:0000313" key="2">
    <source>
        <dbReference type="EMBL" id="ASD50537.1"/>
    </source>
</evidence>
<feature type="domain" description="RNA ligase" evidence="1">
    <location>
        <begin position="38"/>
        <end position="237"/>
    </location>
</feature>
<dbReference type="Gene3D" id="3.30.470.30">
    <property type="entry name" value="DNA ligase/mRNA capping enzyme"/>
    <property type="match status" value="1"/>
</dbReference>
<dbReference type="RefSeq" id="YP_009609603.1">
    <property type="nucleotide sequence ID" value="NC_041997.1"/>
</dbReference>
<dbReference type="Pfam" id="PF09414">
    <property type="entry name" value="RNA_ligase"/>
    <property type="match status" value="1"/>
</dbReference>
<name>A0A218M3C0_9CAUD</name>
<dbReference type="EMBL" id="KY979132">
    <property type="protein sequence ID" value="ASD50537.1"/>
    <property type="molecule type" value="Genomic_DNA"/>
</dbReference>